<dbReference type="AlphaFoldDB" id="V7BUZ7"/>
<proteinExistence type="predicted"/>
<dbReference type="OMA" id="NEEHEDY"/>
<dbReference type="Proteomes" id="UP000000226">
    <property type="component" value="Chromosome 5"/>
</dbReference>
<gene>
    <name evidence="2" type="ORF">PHAVU_005G098100g</name>
</gene>
<sequence length="174" mass="20472">MYKRLDRNKHLSEEFREGVYEFLQYVISEEKFQEQGEMLRCPCIKCSCKVFKYVDQVGWDLYQEGFMPNYYWWTNHGEELPQSPPVDVASSCYGTCEQREELGRFHQMIMDHVGPSNAHCMQPESVIGSEYMEENPDLETRNFFNMLATAQAPLWEGCENHSELSASLEPFPQR</sequence>
<keyword evidence="3" id="KW-1185">Reference proteome</keyword>
<dbReference type="STRING" id="3885.V7BUZ7"/>
<dbReference type="EMBL" id="CM002292">
    <property type="protein sequence ID" value="ESW21769.1"/>
    <property type="molecule type" value="Genomic_DNA"/>
</dbReference>
<protein>
    <recommendedName>
        <fullName evidence="1">Transposase-associated domain-containing protein</fullName>
    </recommendedName>
</protein>
<accession>V7BUZ7</accession>
<dbReference type="Gramene" id="ESW21769">
    <property type="protein sequence ID" value="ESW21769"/>
    <property type="gene ID" value="PHAVU_005G098100g"/>
</dbReference>
<dbReference type="InterPro" id="IPR029480">
    <property type="entry name" value="Transpos_assoc"/>
</dbReference>
<reference evidence="3" key="1">
    <citation type="journal article" date="2014" name="Nat. Genet.">
        <title>A reference genome for common bean and genome-wide analysis of dual domestications.</title>
        <authorList>
            <person name="Schmutz J."/>
            <person name="McClean P.E."/>
            <person name="Mamidi S."/>
            <person name="Wu G.A."/>
            <person name="Cannon S.B."/>
            <person name="Grimwood J."/>
            <person name="Jenkins J."/>
            <person name="Shu S."/>
            <person name="Song Q."/>
            <person name="Chavarro C."/>
            <person name="Torres-Torres M."/>
            <person name="Geffroy V."/>
            <person name="Moghaddam S.M."/>
            <person name="Gao D."/>
            <person name="Abernathy B."/>
            <person name="Barry K."/>
            <person name="Blair M."/>
            <person name="Brick M.A."/>
            <person name="Chovatia M."/>
            <person name="Gepts P."/>
            <person name="Goodstein D.M."/>
            <person name="Gonzales M."/>
            <person name="Hellsten U."/>
            <person name="Hyten D.L."/>
            <person name="Jia G."/>
            <person name="Kelly J.D."/>
            <person name="Kudrna D."/>
            <person name="Lee R."/>
            <person name="Richard M.M."/>
            <person name="Miklas P.N."/>
            <person name="Osorno J.M."/>
            <person name="Rodrigues J."/>
            <person name="Thareau V."/>
            <person name="Urrea C.A."/>
            <person name="Wang M."/>
            <person name="Yu Y."/>
            <person name="Zhang M."/>
            <person name="Wing R.A."/>
            <person name="Cregan P.B."/>
            <person name="Rokhsar D.S."/>
            <person name="Jackson S.A."/>
        </authorList>
    </citation>
    <scope>NUCLEOTIDE SEQUENCE [LARGE SCALE GENOMIC DNA]</scope>
    <source>
        <strain evidence="3">cv. G19833</strain>
    </source>
</reference>
<evidence type="ECO:0000313" key="3">
    <source>
        <dbReference type="Proteomes" id="UP000000226"/>
    </source>
</evidence>
<name>V7BUZ7_PHAVU</name>
<dbReference type="OrthoDB" id="1415560at2759"/>
<dbReference type="Pfam" id="PF13963">
    <property type="entry name" value="Transpos_assoc"/>
    <property type="match status" value="1"/>
</dbReference>
<evidence type="ECO:0000259" key="1">
    <source>
        <dbReference type="Pfam" id="PF13963"/>
    </source>
</evidence>
<organism evidence="2 3">
    <name type="scientific">Phaseolus vulgaris</name>
    <name type="common">Kidney bean</name>
    <name type="synonym">French bean</name>
    <dbReference type="NCBI Taxonomy" id="3885"/>
    <lineage>
        <taxon>Eukaryota</taxon>
        <taxon>Viridiplantae</taxon>
        <taxon>Streptophyta</taxon>
        <taxon>Embryophyta</taxon>
        <taxon>Tracheophyta</taxon>
        <taxon>Spermatophyta</taxon>
        <taxon>Magnoliopsida</taxon>
        <taxon>eudicotyledons</taxon>
        <taxon>Gunneridae</taxon>
        <taxon>Pentapetalae</taxon>
        <taxon>rosids</taxon>
        <taxon>fabids</taxon>
        <taxon>Fabales</taxon>
        <taxon>Fabaceae</taxon>
        <taxon>Papilionoideae</taxon>
        <taxon>50 kb inversion clade</taxon>
        <taxon>NPAAA clade</taxon>
        <taxon>indigoferoid/millettioid clade</taxon>
        <taxon>Phaseoleae</taxon>
        <taxon>Phaseolus</taxon>
    </lineage>
</organism>
<feature type="domain" description="Transposase-associated" evidence="1">
    <location>
        <begin position="7"/>
        <end position="78"/>
    </location>
</feature>
<evidence type="ECO:0000313" key="2">
    <source>
        <dbReference type="EMBL" id="ESW21769.1"/>
    </source>
</evidence>